<dbReference type="EMBL" id="BQNB010013840">
    <property type="protein sequence ID" value="GJT20858.1"/>
    <property type="molecule type" value="Genomic_DNA"/>
</dbReference>
<feature type="region of interest" description="Disordered" evidence="1">
    <location>
        <begin position="133"/>
        <end position="162"/>
    </location>
</feature>
<gene>
    <name evidence="3" type="ORF">Tco_0890795</name>
</gene>
<comment type="caution">
    <text evidence="3">The sequence shown here is derived from an EMBL/GenBank/DDBJ whole genome shotgun (WGS) entry which is preliminary data.</text>
</comment>
<accession>A0ABQ5C2N5</accession>
<feature type="chain" id="PRO_5046656471" description="Retrovirus-related Pol polyprotein from transposon TNT 1-94" evidence="2">
    <location>
        <begin position="19"/>
        <end position="261"/>
    </location>
</feature>
<reference evidence="3" key="2">
    <citation type="submission" date="2022-01" db="EMBL/GenBank/DDBJ databases">
        <authorList>
            <person name="Yamashiro T."/>
            <person name="Shiraishi A."/>
            <person name="Satake H."/>
            <person name="Nakayama K."/>
        </authorList>
    </citation>
    <scope>NUCLEOTIDE SEQUENCE</scope>
</reference>
<sequence>MILQFLIILLQSIDYDSANNLQIISLKREIKPRNPQRVIKCCKTYGSTVHTTTDHNDIEWFRRGEELQAKKVKALKSTMAESLNAYRSKDSHWRYPPDEYLHPYEPSQRYQINSNVPFIEPYECPKPVVLETEVSSDQNGQTDQNDPNDQNDQSISKHLIPTSGRGYSFKKSEFIIISLPIPSMITPAPQDRWFKDKHIELVNIIGNLRAGMLTRAMAKELSAASAHEYLFVDFLSEEEPKKVSEALKHPRWVDAMQDELN</sequence>
<proteinExistence type="predicted"/>
<evidence type="ECO:0000313" key="3">
    <source>
        <dbReference type="EMBL" id="GJT20858.1"/>
    </source>
</evidence>
<keyword evidence="2" id="KW-0732">Signal</keyword>
<feature type="compositionally biased region" description="Low complexity" evidence="1">
    <location>
        <begin position="137"/>
        <end position="153"/>
    </location>
</feature>
<evidence type="ECO:0000313" key="4">
    <source>
        <dbReference type="Proteomes" id="UP001151760"/>
    </source>
</evidence>
<evidence type="ECO:0000256" key="2">
    <source>
        <dbReference type="SAM" id="SignalP"/>
    </source>
</evidence>
<name>A0ABQ5C2N5_9ASTR</name>
<reference evidence="3" key="1">
    <citation type="journal article" date="2022" name="Int. J. Mol. Sci.">
        <title>Draft Genome of Tanacetum Coccineum: Genomic Comparison of Closely Related Tanacetum-Family Plants.</title>
        <authorList>
            <person name="Yamashiro T."/>
            <person name="Shiraishi A."/>
            <person name="Nakayama K."/>
            <person name="Satake H."/>
        </authorList>
    </citation>
    <scope>NUCLEOTIDE SEQUENCE</scope>
</reference>
<organism evidence="3 4">
    <name type="scientific">Tanacetum coccineum</name>
    <dbReference type="NCBI Taxonomy" id="301880"/>
    <lineage>
        <taxon>Eukaryota</taxon>
        <taxon>Viridiplantae</taxon>
        <taxon>Streptophyta</taxon>
        <taxon>Embryophyta</taxon>
        <taxon>Tracheophyta</taxon>
        <taxon>Spermatophyta</taxon>
        <taxon>Magnoliopsida</taxon>
        <taxon>eudicotyledons</taxon>
        <taxon>Gunneridae</taxon>
        <taxon>Pentapetalae</taxon>
        <taxon>asterids</taxon>
        <taxon>campanulids</taxon>
        <taxon>Asterales</taxon>
        <taxon>Asteraceae</taxon>
        <taxon>Asteroideae</taxon>
        <taxon>Anthemideae</taxon>
        <taxon>Anthemidinae</taxon>
        <taxon>Tanacetum</taxon>
    </lineage>
</organism>
<evidence type="ECO:0000256" key="1">
    <source>
        <dbReference type="SAM" id="MobiDB-lite"/>
    </source>
</evidence>
<keyword evidence="4" id="KW-1185">Reference proteome</keyword>
<feature type="signal peptide" evidence="2">
    <location>
        <begin position="1"/>
        <end position="18"/>
    </location>
</feature>
<protein>
    <recommendedName>
        <fullName evidence="5">Retrovirus-related Pol polyprotein from transposon TNT 1-94</fullName>
    </recommendedName>
</protein>
<evidence type="ECO:0008006" key="5">
    <source>
        <dbReference type="Google" id="ProtNLM"/>
    </source>
</evidence>
<dbReference type="Proteomes" id="UP001151760">
    <property type="component" value="Unassembled WGS sequence"/>
</dbReference>